<evidence type="ECO:0000313" key="2">
    <source>
        <dbReference type="Proteomes" id="UP000225833"/>
    </source>
</evidence>
<accession>A0A2D0IV98</accession>
<comment type="caution">
    <text evidence="1">The sequence shown here is derived from an EMBL/GenBank/DDBJ whole genome shotgun (WGS) entry which is preliminary data.</text>
</comment>
<protein>
    <submittedName>
        <fullName evidence="1">Uncharacterized protein</fullName>
    </submittedName>
</protein>
<reference evidence="1 2" key="1">
    <citation type="journal article" date="2017" name="Nat. Microbiol.">
        <title>Natural product diversity associated with the nematode symbionts Photorhabdus and Xenorhabdus.</title>
        <authorList>
            <person name="Tobias N.J."/>
            <person name="Wolff H."/>
            <person name="Djahanschiri B."/>
            <person name="Grundmann F."/>
            <person name="Kronenwerth M."/>
            <person name="Shi Y.M."/>
            <person name="Simonyi S."/>
            <person name="Grun P."/>
            <person name="Shapiro-Ilan D."/>
            <person name="Pidot S.J."/>
            <person name="Stinear T.P."/>
            <person name="Ebersberger I."/>
            <person name="Bode H.B."/>
        </authorList>
    </citation>
    <scope>NUCLEOTIDE SEQUENCE [LARGE SCALE GENOMIC DNA]</scope>
    <source>
        <strain evidence="1 2">DSM 16342</strain>
    </source>
</reference>
<gene>
    <name evidence="1" type="ORF">Xbud_02893</name>
</gene>
<dbReference type="EMBL" id="NIBS01000017">
    <property type="protein sequence ID" value="PHM25823.1"/>
    <property type="molecule type" value="Genomic_DNA"/>
</dbReference>
<name>A0A2D0IV98_XENBU</name>
<dbReference type="Proteomes" id="UP000225833">
    <property type="component" value="Unassembled WGS sequence"/>
</dbReference>
<organism evidence="1 2">
    <name type="scientific">Xenorhabdus budapestensis</name>
    <dbReference type="NCBI Taxonomy" id="290110"/>
    <lineage>
        <taxon>Bacteria</taxon>
        <taxon>Pseudomonadati</taxon>
        <taxon>Pseudomonadota</taxon>
        <taxon>Gammaproteobacteria</taxon>
        <taxon>Enterobacterales</taxon>
        <taxon>Morganellaceae</taxon>
        <taxon>Xenorhabdus</taxon>
    </lineage>
</organism>
<proteinExistence type="predicted"/>
<dbReference type="RefSeq" id="WP_187650742.1">
    <property type="nucleotide sequence ID" value="NZ_CAWNNJ010000079.1"/>
</dbReference>
<evidence type="ECO:0000313" key="1">
    <source>
        <dbReference type="EMBL" id="PHM25823.1"/>
    </source>
</evidence>
<sequence>MGKNVKSYLMKNKDDLISGTFCYKLFEESIFDSGLLIELIDMSNNFLREHDDHEVIQLLEWIIGCVDQCFLSHSDHNDYYKIKNYSIDIESSWQEVWKKELMDLLE</sequence>
<dbReference type="AlphaFoldDB" id="A0A2D0IV98"/>